<keyword evidence="6" id="KW-1185">Reference proteome</keyword>
<gene>
    <name evidence="5" type="ORF">NMU03_13720</name>
</gene>
<evidence type="ECO:0000313" key="6">
    <source>
        <dbReference type="Proteomes" id="UP001060112"/>
    </source>
</evidence>
<dbReference type="InterPro" id="IPR029063">
    <property type="entry name" value="SAM-dependent_MTases_sf"/>
</dbReference>
<reference evidence="5" key="1">
    <citation type="submission" date="2022-07" db="EMBL/GenBank/DDBJ databases">
        <title>Faecal culturing of patients with breast cancer.</title>
        <authorList>
            <person name="Teng N.M.Y."/>
            <person name="Kiu R."/>
            <person name="Evans R."/>
            <person name="Baker D.J."/>
            <person name="Zenner C."/>
            <person name="Robinson S.D."/>
            <person name="Hall L.J."/>
        </authorList>
    </citation>
    <scope>NUCLEOTIDE SEQUENCE</scope>
    <source>
        <strain evidence="5">LH1062</strain>
    </source>
</reference>
<dbReference type="PANTHER" id="PTHR11061:SF30">
    <property type="entry name" value="TRNA (URACIL(54)-C(5))-METHYLTRANSFERASE"/>
    <property type="match status" value="1"/>
</dbReference>
<evidence type="ECO:0000256" key="4">
    <source>
        <dbReference type="PROSITE-ProRule" id="PRU01024"/>
    </source>
</evidence>
<keyword evidence="2 4" id="KW-0808">Transferase</keyword>
<evidence type="ECO:0000313" key="5">
    <source>
        <dbReference type="EMBL" id="UTY38657.1"/>
    </source>
</evidence>
<dbReference type="InterPro" id="IPR010280">
    <property type="entry name" value="U5_MeTrfase_fam"/>
</dbReference>
<dbReference type="SUPFAM" id="SSF53335">
    <property type="entry name" value="S-adenosyl-L-methionine-dependent methyltransferases"/>
    <property type="match status" value="1"/>
</dbReference>
<comment type="caution">
    <text evidence="4">Lacks conserved residue(s) required for the propagation of feature annotation.</text>
</comment>
<dbReference type="SUPFAM" id="SSF50249">
    <property type="entry name" value="Nucleic acid-binding proteins"/>
    <property type="match status" value="1"/>
</dbReference>
<evidence type="ECO:0000256" key="3">
    <source>
        <dbReference type="ARBA" id="ARBA00022691"/>
    </source>
</evidence>
<sequence length="226" mass="26398">MQKNEYIIAQCVDYTHDGLGIVKYQGLPVFVKNMLIDEVGKVKIIKVLKKYAVGRLIELHEMSPFRQEPRCPLFKQCGGCHLQHLQPIAQQQFKTKRVQDTLSKIGHCHVPVEPCLMMDDPWFYRNKVQVPVGMHQGHLISGFYKQHSNDIVAMDQCFIQNEFSNRVIPYVRELLEKVGEKPFDKITHQGNIKHILVKYGYHSHQAMLVLITYQRTLRKKICLSKW</sequence>
<evidence type="ECO:0008006" key="7">
    <source>
        <dbReference type="Google" id="ProtNLM"/>
    </source>
</evidence>
<dbReference type="Proteomes" id="UP001060112">
    <property type="component" value="Chromosome"/>
</dbReference>
<keyword evidence="1 4" id="KW-0489">Methyltransferase</keyword>
<evidence type="ECO:0000256" key="1">
    <source>
        <dbReference type="ARBA" id="ARBA00022603"/>
    </source>
</evidence>
<dbReference type="EMBL" id="CP101620">
    <property type="protein sequence ID" value="UTY38657.1"/>
    <property type="molecule type" value="Genomic_DNA"/>
</dbReference>
<dbReference type="PROSITE" id="PS51687">
    <property type="entry name" value="SAM_MT_RNA_M5U"/>
    <property type="match status" value="1"/>
</dbReference>
<proteinExistence type="inferred from homology"/>
<dbReference type="Gene3D" id="2.40.50.140">
    <property type="entry name" value="Nucleic acid-binding proteins"/>
    <property type="match status" value="1"/>
</dbReference>
<dbReference type="RefSeq" id="WP_290139114.1">
    <property type="nucleotide sequence ID" value="NZ_CP101620.1"/>
</dbReference>
<evidence type="ECO:0000256" key="2">
    <source>
        <dbReference type="ARBA" id="ARBA00022679"/>
    </source>
</evidence>
<accession>A0ABY5I3W7</accession>
<keyword evidence="3 4" id="KW-0949">S-adenosyl-L-methionine</keyword>
<name>A0ABY5I3W7_9FIRM</name>
<protein>
    <recommendedName>
        <fullName evidence="7">TRAM domain-containing protein</fullName>
    </recommendedName>
</protein>
<dbReference type="InterPro" id="IPR012340">
    <property type="entry name" value="NA-bd_OB-fold"/>
</dbReference>
<organism evidence="5 6">
    <name type="scientific">Allocoprobacillus halotolerans</name>
    <dbReference type="NCBI Taxonomy" id="2944914"/>
    <lineage>
        <taxon>Bacteria</taxon>
        <taxon>Bacillati</taxon>
        <taxon>Bacillota</taxon>
        <taxon>Erysipelotrichia</taxon>
        <taxon>Erysipelotrichales</taxon>
        <taxon>Erysipelotrichaceae</taxon>
        <taxon>Allocoprobacillus</taxon>
    </lineage>
</organism>
<dbReference type="Gene3D" id="2.40.50.1070">
    <property type="match status" value="1"/>
</dbReference>
<dbReference type="PANTHER" id="PTHR11061">
    <property type="entry name" value="RNA M5U METHYLTRANSFERASE"/>
    <property type="match status" value="1"/>
</dbReference>
<comment type="similarity">
    <text evidence="4">Belongs to the class I-like SAM-binding methyltransferase superfamily. RNA M5U methyltransferase family.</text>
</comment>